<gene>
    <name evidence="3" type="ORF">J4M89_08460</name>
    <name evidence="2" type="ORF">JIN94_08450</name>
    <name evidence="4" type="ORF">LXE91_29045</name>
</gene>
<dbReference type="InterPro" id="IPR013096">
    <property type="entry name" value="Cupin_2"/>
</dbReference>
<accession>A0A1E3FZT3</accession>
<keyword evidence="6" id="KW-1185">Reference proteome</keyword>
<evidence type="ECO:0000313" key="3">
    <source>
        <dbReference type="EMBL" id="MBO1829414.1"/>
    </source>
</evidence>
<dbReference type="CDD" id="cd06980">
    <property type="entry name" value="cupin_bxe_c0505"/>
    <property type="match status" value="1"/>
</dbReference>
<dbReference type="Proteomes" id="UP000664048">
    <property type="component" value="Unassembled WGS sequence"/>
</dbReference>
<name>A0A1E3FZT3_9BURK</name>
<evidence type="ECO:0000313" key="4">
    <source>
        <dbReference type="EMBL" id="WFN19992.1"/>
    </source>
</evidence>
<dbReference type="EMBL" id="JAENIB010000002">
    <property type="protein sequence ID" value="MBK1929909.1"/>
    <property type="molecule type" value="Genomic_DNA"/>
</dbReference>
<sequence length="144" mass="15753">MSTPTPTAFSHVKPQDTAYHGEGLRDFFLYRDLGIAAATNGKVVAQLVRANHAPEAGTGWHRHEAEFHIVIMLKGWARFMYGERETLVSAGDCVHQAPGIVHYLFDYSPDMEYLEIVGPADFTSIDVEGPCAVPPPTPWGEAGA</sequence>
<evidence type="ECO:0000313" key="2">
    <source>
        <dbReference type="EMBL" id="MBK1929909.1"/>
    </source>
</evidence>
<dbReference type="GeneID" id="93189474"/>
<dbReference type="RefSeq" id="WP_039344912.1">
    <property type="nucleotide sequence ID" value="NZ_AP018357.1"/>
</dbReference>
<feature type="domain" description="Cupin type-2" evidence="1">
    <location>
        <begin position="53"/>
        <end position="104"/>
    </location>
</feature>
<dbReference type="SUPFAM" id="SSF51182">
    <property type="entry name" value="RmlC-like cupins"/>
    <property type="match status" value="1"/>
</dbReference>
<dbReference type="Proteomes" id="UP001220209">
    <property type="component" value="Chromosome 2"/>
</dbReference>
<dbReference type="AlphaFoldDB" id="A0A1E3FZT3"/>
<protein>
    <submittedName>
        <fullName evidence="2">Cupin domain-containing protein</fullName>
    </submittedName>
</protein>
<dbReference type="Proteomes" id="UP000611459">
    <property type="component" value="Unassembled WGS sequence"/>
</dbReference>
<evidence type="ECO:0000313" key="6">
    <source>
        <dbReference type="Proteomes" id="UP000664048"/>
    </source>
</evidence>
<organism evidence="2 5">
    <name type="scientific">Burkholderia contaminans</name>
    <dbReference type="NCBI Taxonomy" id="488447"/>
    <lineage>
        <taxon>Bacteria</taxon>
        <taxon>Pseudomonadati</taxon>
        <taxon>Pseudomonadota</taxon>
        <taxon>Betaproteobacteria</taxon>
        <taxon>Burkholderiales</taxon>
        <taxon>Burkholderiaceae</taxon>
        <taxon>Burkholderia</taxon>
        <taxon>Burkholderia cepacia complex</taxon>
    </lineage>
</organism>
<dbReference type="OrthoDB" id="6920500at2"/>
<dbReference type="EMBL" id="JAGEMX010000002">
    <property type="protein sequence ID" value="MBO1829414.1"/>
    <property type="molecule type" value="Genomic_DNA"/>
</dbReference>
<dbReference type="InterPro" id="IPR014710">
    <property type="entry name" value="RmlC-like_jellyroll"/>
</dbReference>
<evidence type="ECO:0000313" key="5">
    <source>
        <dbReference type="Proteomes" id="UP000611459"/>
    </source>
</evidence>
<reference evidence="2" key="1">
    <citation type="submission" date="2021-01" db="EMBL/GenBank/DDBJ databases">
        <title>Outbreak of Burkholderia contaminns endophthalmitis traced to a clinical ventilation system.</title>
        <authorList>
            <person name="Lipuma J."/>
            <person name="Spilker T."/>
            <person name="Kratholm J."/>
        </authorList>
    </citation>
    <scope>NUCLEOTIDE SEQUENCE</scope>
    <source>
        <strain evidence="2">HI4954</strain>
    </source>
</reference>
<dbReference type="Gene3D" id="2.60.120.10">
    <property type="entry name" value="Jelly Rolls"/>
    <property type="match status" value="1"/>
</dbReference>
<proteinExistence type="predicted"/>
<dbReference type="EMBL" id="CP090641">
    <property type="protein sequence ID" value="WFN19992.1"/>
    <property type="molecule type" value="Genomic_DNA"/>
</dbReference>
<dbReference type="Pfam" id="PF07883">
    <property type="entry name" value="Cupin_2"/>
    <property type="match status" value="1"/>
</dbReference>
<reference evidence="4 7" key="3">
    <citation type="submission" date="2021-12" db="EMBL/GenBank/DDBJ databases">
        <title>Genomic and phenotypic characterization of three Burkholderia contaminans isolates recovered from different sources.</title>
        <authorList>
            <person name="Lopez De Volder A."/>
            <person name="Fan Y."/>
            <person name="Nunvar J."/>
            <person name="Herrera T."/>
            <person name="Timp W."/>
            <person name="Degrossi J."/>
        </authorList>
    </citation>
    <scope>NUCLEOTIDE SEQUENCE [LARGE SCALE GENOMIC DNA]</scope>
    <source>
        <strain evidence="4 7">LMG 23361</strain>
    </source>
</reference>
<reference evidence="3 6" key="2">
    <citation type="submission" date="2021-03" db="EMBL/GenBank/DDBJ databases">
        <title>Clinical course, treatment and visual outcome of an outbreak of Burkholderia contaminans endophthalmitis following cataract surgery.</title>
        <authorList>
            <person name="Lind C."/>
            <person name="Olsen K."/>
            <person name="Angelsen N.K."/>
            <person name="Krefting E.A."/>
            <person name="Fossen K."/>
            <person name="Gravningen K."/>
            <person name="Depoorter E."/>
            <person name="Vandamme P."/>
            <person name="Bertelsen G."/>
        </authorList>
    </citation>
    <scope>NUCLEOTIDE SEQUENCE [LARGE SCALE GENOMIC DNA]</scope>
    <source>
        <strain evidence="3 6">51242556</strain>
    </source>
</reference>
<dbReference type="InterPro" id="IPR011051">
    <property type="entry name" value="RmlC_Cupin_sf"/>
</dbReference>
<evidence type="ECO:0000313" key="7">
    <source>
        <dbReference type="Proteomes" id="UP001220209"/>
    </source>
</evidence>
<evidence type="ECO:0000259" key="1">
    <source>
        <dbReference type="Pfam" id="PF07883"/>
    </source>
</evidence>